<sequence length="86" mass="9427">MTTPPHHLIQFHGEPIHSDPGFVQAWTYGDLTAVSVAAALGEDNPLVHPWKRAWTAGAVVTDVIDYDAETFVGGSRRNVVYRTPIT</sequence>
<gene>
    <name evidence="1" type="ORF">GCM10010334_21210</name>
</gene>
<dbReference type="AlphaFoldDB" id="A0A919C948"/>
<proteinExistence type="predicted"/>
<dbReference type="RefSeq" id="WP_189823250.1">
    <property type="nucleotide sequence ID" value="NZ_BMVC01000003.1"/>
</dbReference>
<dbReference type="EMBL" id="BMVC01000003">
    <property type="protein sequence ID" value="GHC88478.1"/>
    <property type="molecule type" value="Genomic_DNA"/>
</dbReference>
<evidence type="ECO:0000313" key="1">
    <source>
        <dbReference type="EMBL" id="GHC88478.1"/>
    </source>
</evidence>
<evidence type="ECO:0000313" key="2">
    <source>
        <dbReference type="Proteomes" id="UP000638353"/>
    </source>
</evidence>
<protein>
    <submittedName>
        <fullName evidence="1">Uncharacterized protein</fullName>
    </submittedName>
</protein>
<reference evidence="1" key="1">
    <citation type="journal article" date="2014" name="Int. J. Syst. Evol. Microbiol.">
        <title>Complete genome sequence of Corynebacterium casei LMG S-19264T (=DSM 44701T), isolated from a smear-ripened cheese.</title>
        <authorList>
            <consortium name="US DOE Joint Genome Institute (JGI-PGF)"/>
            <person name="Walter F."/>
            <person name="Albersmeier A."/>
            <person name="Kalinowski J."/>
            <person name="Ruckert C."/>
        </authorList>
    </citation>
    <scope>NUCLEOTIDE SEQUENCE</scope>
    <source>
        <strain evidence="1">JCM 4637</strain>
    </source>
</reference>
<name>A0A919C948_9ACTN</name>
<accession>A0A919C948</accession>
<reference evidence="1" key="2">
    <citation type="submission" date="2020-09" db="EMBL/GenBank/DDBJ databases">
        <authorList>
            <person name="Sun Q."/>
            <person name="Ohkuma M."/>
        </authorList>
    </citation>
    <scope>NUCLEOTIDE SEQUENCE</scope>
    <source>
        <strain evidence="1">JCM 4637</strain>
    </source>
</reference>
<comment type="caution">
    <text evidence="1">The sequence shown here is derived from an EMBL/GenBank/DDBJ whole genome shotgun (WGS) entry which is preliminary data.</text>
</comment>
<organism evidence="1 2">
    <name type="scientific">Streptomyces finlayi</name>
    <dbReference type="NCBI Taxonomy" id="67296"/>
    <lineage>
        <taxon>Bacteria</taxon>
        <taxon>Bacillati</taxon>
        <taxon>Actinomycetota</taxon>
        <taxon>Actinomycetes</taxon>
        <taxon>Kitasatosporales</taxon>
        <taxon>Streptomycetaceae</taxon>
        <taxon>Streptomyces</taxon>
    </lineage>
</organism>
<dbReference type="Proteomes" id="UP000638353">
    <property type="component" value="Unassembled WGS sequence"/>
</dbReference>